<evidence type="ECO:0000313" key="12">
    <source>
        <dbReference type="Proteomes" id="UP000244722"/>
    </source>
</evidence>
<comment type="caution">
    <text evidence="11">The sequence shown here is derived from an EMBL/GenBank/DDBJ whole genome shotgun (WGS) entry which is preliminary data.</text>
</comment>
<protein>
    <recommendedName>
        <fullName evidence="9">Golgi SNAP receptor complex member 1</fullName>
    </recommendedName>
</protein>
<comment type="subunit">
    <text evidence="9">Component of several multiprotein Golgi SNARE complexes.</text>
</comment>
<dbReference type="Proteomes" id="UP000244722">
    <property type="component" value="Unassembled WGS sequence"/>
</dbReference>
<dbReference type="GO" id="GO:0005801">
    <property type="term" value="C:cis-Golgi network"/>
    <property type="evidence" value="ECO:0007669"/>
    <property type="project" value="InterPro"/>
</dbReference>
<evidence type="ECO:0000256" key="7">
    <source>
        <dbReference type="ARBA" id="ARBA00023034"/>
    </source>
</evidence>
<keyword evidence="3 9" id="KW-0813">Transport</keyword>
<evidence type="ECO:0000256" key="8">
    <source>
        <dbReference type="ARBA" id="ARBA00023136"/>
    </source>
</evidence>
<dbReference type="GO" id="GO:0006906">
    <property type="term" value="P:vesicle fusion"/>
    <property type="evidence" value="ECO:0007669"/>
    <property type="project" value="TreeGrafter"/>
</dbReference>
<dbReference type="Pfam" id="PF12352">
    <property type="entry name" value="V-SNARE_C"/>
    <property type="match status" value="1"/>
</dbReference>
<comment type="similarity">
    <text evidence="2 9">Belongs to the GOSR1 family.</text>
</comment>
<evidence type="ECO:0000256" key="6">
    <source>
        <dbReference type="ARBA" id="ARBA00022989"/>
    </source>
</evidence>
<gene>
    <name evidence="11" type="ORF">B9Z19DRAFT_1047309</name>
</gene>
<dbReference type="PANTHER" id="PTHR21094">
    <property type="entry name" value="GOS-28 SNARE- RELATED"/>
    <property type="match status" value="1"/>
</dbReference>
<dbReference type="GO" id="GO:0031201">
    <property type="term" value="C:SNARE complex"/>
    <property type="evidence" value="ECO:0007669"/>
    <property type="project" value="TreeGrafter"/>
</dbReference>
<dbReference type="OrthoDB" id="422156at2759"/>
<dbReference type="PANTHER" id="PTHR21094:SF2">
    <property type="entry name" value="GOLGI SNAP RECEPTOR COMPLEX MEMBER 1"/>
    <property type="match status" value="1"/>
</dbReference>
<organism evidence="11 12">
    <name type="scientific">Tuber borchii</name>
    <name type="common">White truffle</name>
    <dbReference type="NCBI Taxonomy" id="42251"/>
    <lineage>
        <taxon>Eukaryota</taxon>
        <taxon>Fungi</taxon>
        <taxon>Dikarya</taxon>
        <taxon>Ascomycota</taxon>
        <taxon>Pezizomycotina</taxon>
        <taxon>Pezizomycetes</taxon>
        <taxon>Pezizales</taxon>
        <taxon>Tuberaceae</taxon>
        <taxon>Tuber</taxon>
    </lineage>
</organism>
<dbReference type="STRING" id="42251.A0A2T6ZUF5"/>
<dbReference type="AlphaFoldDB" id="A0A2T6ZUF5"/>
<dbReference type="GO" id="GO:0005484">
    <property type="term" value="F:SNAP receptor activity"/>
    <property type="evidence" value="ECO:0007669"/>
    <property type="project" value="TreeGrafter"/>
</dbReference>
<keyword evidence="7 9" id="KW-0333">Golgi apparatus</keyword>
<dbReference type="GO" id="GO:0005797">
    <property type="term" value="C:Golgi medial cisterna"/>
    <property type="evidence" value="ECO:0007669"/>
    <property type="project" value="TreeGrafter"/>
</dbReference>
<dbReference type="EMBL" id="NESQ01000099">
    <property type="protein sequence ID" value="PUU79116.1"/>
    <property type="molecule type" value="Genomic_DNA"/>
</dbReference>
<keyword evidence="8 9" id="KW-0472">Membrane</keyword>
<evidence type="ECO:0000256" key="3">
    <source>
        <dbReference type="ARBA" id="ARBA00022448"/>
    </source>
</evidence>
<keyword evidence="12" id="KW-1185">Reference proteome</keyword>
<comment type="function">
    <text evidence="9">Involved in transport from the ER to the Golgi apparatus as well as in intra-Golgi transport. It belongs to a super-family of proteins called t-SNAREs or soluble NSF (N-ethylmaleimide-sensitive factor) attachment protein receptor.</text>
</comment>
<keyword evidence="9" id="KW-0931">ER-Golgi transport</keyword>
<evidence type="ECO:0000256" key="4">
    <source>
        <dbReference type="ARBA" id="ARBA00022692"/>
    </source>
</evidence>
<dbReference type="InterPro" id="IPR023601">
    <property type="entry name" value="Golgi_SNAP_su1"/>
</dbReference>
<dbReference type="GO" id="GO:0048219">
    <property type="term" value="P:inter-Golgi cisterna vesicle-mediated transport"/>
    <property type="evidence" value="ECO:0007669"/>
    <property type="project" value="TreeGrafter"/>
</dbReference>
<feature type="transmembrane region" description="Helical" evidence="10">
    <location>
        <begin position="210"/>
        <end position="227"/>
    </location>
</feature>
<keyword evidence="5 9" id="KW-0653">Protein transport</keyword>
<evidence type="ECO:0000256" key="1">
    <source>
        <dbReference type="ARBA" id="ARBA00004409"/>
    </source>
</evidence>
<evidence type="ECO:0000256" key="9">
    <source>
        <dbReference type="PIRNR" id="PIRNR027109"/>
    </source>
</evidence>
<reference evidence="11 12" key="1">
    <citation type="submission" date="2017-04" db="EMBL/GenBank/DDBJ databases">
        <title>Draft genome sequence of Tuber borchii Vittad., a whitish edible truffle.</title>
        <authorList>
            <consortium name="DOE Joint Genome Institute"/>
            <person name="Murat C."/>
            <person name="Kuo A."/>
            <person name="Barry K.W."/>
            <person name="Clum A."/>
            <person name="Dockter R.B."/>
            <person name="Fauchery L."/>
            <person name="Iotti M."/>
            <person name="Kohler A."/>
            <person name="Labutti K."/>
            <person name="Lindquist E.A."/>
            <person name="Lipzen A."/>
            <person name="Ohm R.A."/>
            <person name="Wang M."/>
            <person name="Grigoriev I.V."/>
            <person name="Zambonelli A."/>
            <person name="Martin F.M."/>
        </authorList>
    </citation>
    <scope>NUCLEOTIDE SEQUENCE [LARGE SCALE GENOMIC DNA]</scope>
    <source>
        <strain evidence="11 12">Tbo3840</strain>
    </source>
</reference>
<accession>A0A2T6ZUF5</accession>
<dbReference type="GO" id="GO:0015031">
    <property type="term" value="P:protein transport"/>
    <property type="evidence" value="ECO:0007669"/>
    <property type="project" value="UniProtKB-KW"/>
</dbReference>
<evidence type="ECO:0000256" key="5">
    <source>
        <dbReference type="ARBA" id="ARBA00022927"/>
    </source>
</evidence>
<sequence>MATSTSSSWAQLRQQARSLESQTDSLFHTYSSFVSNPAAKPSEAELRTESQLQEILQRRETVVSSLSRLLDSETALTSSATKLQNLSLHRSTLTDHRREFTRLKGTISESRSRTHLLSSVRDDINAFRSASRLEDGRSEADYMLDERDRIDNSHNIADSVLSQAYAIQSDFMDQRQLLGSINRRIVHSASQIPGINTIIAKINTRKKRDSVILAGLIAACFLMALWFR</sequence>
<proteinExistence type="inferred from homology"/>
<dbReference type="GO" id="GO:0006888">
    <property type="term" value="P:endoplasmic reticulum to Golgi vesicle-mediated transport"/>
    <property type="evidence" value="ECO:0007669"/>
    <property type="project" value="InterPro"/>
</dbReference>
<name>A0A2T6ZUF5_TUBBO</name>
<keyword evidence="4 10" id="KW-0812">Transmembrane</keyword>
<evidence type="ECO:0000256" key="10">
    <source>
        <dbReference type="SAM" id="Phobius"/>
    </source>
</evidence>
<evidence type="ECO:0000313" key="11">
    <source>
        <dbReference type="EMBL" id="PUU79116.1"/>
    </source>
</evidence>
<comment type="subcellular location">
    <subcellularLocation>
        <location evidence="1">Golgi apparatus membrane</location>
        <topology evidence="1">Single-pass type IV membrane protein</topology>
    </subcellularLocation>
</comment>
<evidence type="ECO:0000256" key="2">
    <source>
        <dbReference type="ARBA" id="ARBA00008473"/>
    </source>
</evidence>
<keyword evidence="6 10" id="KW-1133">Transmembrane helix</keyword>
<dbReference type="GO" id="GO:0000139">
    <property type="term" value="C:Golgi membrane"/>
    <property type="evidence" value="ECO:0007669"/>
    <property type="project" value="UniProtKB-SubCell"/>
</dbReference>
<dbReference type="PIRSF" id="PIRSF027109">
    <property type="entry name" value="Golgi_SNARE"/>
    <property type="match status" value="1"/>
</dbReference>